<reference evidence="1 2" key="1">
    <citation type="journal article" date="2020" name="Phytopathology">
        <title>Genome Sequence Resources of Colletotrichum truncatum, C. plurivorum, C. musicola, and C. sojae: Four Species Pathogenic to Soybean (Glycine max).</title>
        <authorList>
            <person name="Rogerio F."/>
            <person name="Boufleur T.R."/>
            <person name="Ciampi-Guillardi M."/>
            <person name="Sukno S.A."/>
            <person name="Thon M.R."/>
            <person name="Massola Junior N.S."/>
            <person name="Baroncelli R."/>
        </authorList>
    </citation>
    <scope>NUCLEOTIDE SEQUENCE [LARGE SCALE GENOMIC DNA]</scope>
    <source>
        <strain evidence="1 2">CMES1059</strain>
    </source>
</reference>
<dbReference type="Proteomes" id="UP000805649">
    <property type="component" value="Unassembled WGS sequence"/>
</dbReference>
<comment type="caution">
    <text evidence="1">The sequence shown here is derived from an EMBL/GenBank/DDBJ whole genome shotgun (WGS) entry which is preliminary data.</text>
</comment>
<organism evidence="1 2">
    <name type="scientific">Colletotrichum truncatum</name>
    <name type="common">Anthracnose fungus</name>
    <name type="synonym">Colletotrichum capsici</name>
    <dbReference type="NCBI Taxonomy" id="5467"/>
    <lineage>
        <taxon>Eukaryota</taxon>
        <taxon>Fungi</taxon>
        <taxon>Dikarya</taxon>
        <taxon>Ascomycota</taxon>
        <taxon>Pezizomycotina</taxon>
        <taxon>Sordariomycetes</taxon>
        <taxon>Hypocreomycetidae</taxon>
        <taxon>Glomerellales</taxon>
        <taxon>Glomerellaceae</taxon>
        <taxon>Colletotrichum</taxon>
        <taxon>Colletotrichum truncatum species complex</taxon>
    </lineage>
</organism>
<name>A0ACC3Z021_COLTU</name>
<sequence>MTSPWQAVLPFSSQSPNGMNMNPCGMHPMFALDVPGPFPAPQPTEADPARNISPTTFKASRPPAALGRRRSVRSMKNLLPLTLPSNSQPTSTYSRPISLATPLSSQNRPPSYQPHHQNHQHHHCQQQQQQQQQQQHHLRHRRRPDHHLKHLCIPPGTMVEAAEPTMDCNLPELLAQDLEFSNLVFAAKNMTAGAPSPDLASDEEDWPSAEPPTVYGASCHPNGVPQFQPLGAIDEKSSASGASEHDLSDAASSASGASFSEAEYQDDDAAASPQIRQQSIMTADTTVYAVSEPPTIASHRRLVSFCDGSEEQDDTGNPESWMDLESEGPADHPELGKSLDQSPVATPIKPVRPLSRLGDKSINESPPRAKSAHAATRRLSNPFDGYTRPASRALSLQVDPTTAAAKEQNRLSFDSLHSIDIAVPTRTSSLKHRVSSGEEARKSIASRSRARSHTSSSRAGSDHVVAPGANRSSIIADLKEELEPWFRYIDDHEGLAPPLLITPRPVQRSTETPRSVPTPRPRSQAQNRSRPTSAASASYAWLENPAEMHSTSSDDNRRIPLPPNVIESLRISVTCFPETMLLSSSLSIETIRNYSRKIRHPVQEPIRPETPPASPKRWKWLASRRNNVNPSRHCSRTPSSSNVDLASMPPSTATLTPPQWSRIRNLFPTGSDYLCDALYAHIVAYNYLLPLAQSAARPVTPATPETSPGGTDDSIPKKAAFLLGLHGLQETTPPPPPPPPRPLRKRSSMFLSLRGTASRQSFMPSIPATPAPAPEIPLRDLLIGLRRCIARLVATLRAEASDGLLAGDPVNEIDPLIMRSLCEIVRCCEDTPANDRAI</sequence>
<evidence type="ECO:0000313" key="1">
    <source>
        <dbReference type="EMBL" id="KAL0937438.1"/>
    </source>
</evidence>
<proteinExistence type="predicted"/>
<protein>
    <submittedName>
        <fullName evidence="1">Uncharacterized protein</fullName>
    </submittedName>
</protein>
<gene>
    <name evidence="1" type="ORF">CTRU02_207169</name>
</gene>
<evidence type="ECO:0000313" key="2">
    <source>
        <dbReference type="Proteomes" id="UP000805649"/>
    </source>
</evidence>
<keyword evidence="2" id="KW-1185">Reference proteome</keyword>
<accession>A0ACC3Z021</accession>
<dbReference type="EMBL" id="VUJX02000004">
    <property type="protein sequence ID" value="KAL0937438.1"/>
    <property type="molecule type" value="Genomic_DNA"/>
</dbReference>